<organism evidence="1 2">
    <name type="scientific">Porites lobata</name>
    <dbReference type="NCBI Taxonomy" id="104759"/>
    <lineage>
        <taxon>Eukaryota</taxon>
        <taxon>Metazoa</taxon>
        <taxon>Cnidaria</taxon>
        <taxon>Anthozoa</taxon>
        <taxon>Hexacorallia</taxon>
        <taxon>Scleractinia</taxon>
        <taxon>Fungiina</taxon>
        <taxon>Poritidae</taxon>
        <taxon>Porites</taxon>
    </lineage>
</organism>
<protein>
    <submittedName>
        <fullName evidence="1">Uncharacterized protein</fullName>
    </submittedName>
</protein>
<name>A0ABN8RQ21_9CNID</name>
<proteinExistence type="predicted"/>
<sequence length="475" mass="54332">VDENVGRRDEKSQSCTQISFSLTLKTEISLSLDREGYGYEIRETLGTSLDAIEHDFYQNTETGQASSIMALVEDLLRGFSKENFGDRDGNYFPVVHGRTQDVKLFTLMTKQPRSVLERPFKHHKYIIVAGMEKYVVENRKEEFEALKNKFVKKEDPGITLDEEDGTGAARMVEVGAQVADCVNTGIRMKKDLGFLHLGKIDQEYIQDPDLREILEKTVLDSNKTEVFEGQQLRLITSVIYSQCFAVTGNRKKEVEVDGGFNLSTLFAHLKGTIRMTDIPPTIAPRKNTRGPFLFQCCRVVFNKETNRLELPKGEVVGKTVRCKEEEKEAEYENTAVSLVEDEESNLTDFLTTDDIAKLEEIKDSVLKPTKNREKRKERVKKYLKWFVDALSLPKKQAVEKRVLSLDKPVTDVDCEFLRTIFVPANKNSSTLTFPQFFNDEKLQGYAIVLKILSDLSEETWDEIEKAWAEQEEPSE</sequence>
<accession>A0ABN8RQ21</accession>
<keyword evidence="2" id="KW-1185">Reference proteome</keyword>
<dbReference type="Proteomes" id="UP001159405">
    <property type="component" value="Unassembled WGS sequence"/>
</dbReference>
<evidence type="ECO:0000313" key="1">
    <source>
        <dbReference type="EMBL" id="CAH3181437.1"/>
    </source>
</evidence>
<reference evidence="1 2" key="1">
    <citation type="submission" date="2022-05" db="EMBL/GenBank/DDBJ databases">
        <authorList>
            <consortium name="Genoscope - CEA"/>
            <person name="William W."/>
        </authorList>
    </citation>
    <scope>NUCLEOTIDE SEQUENCE [LARGE SCALE GENOMIC DNA]</scope>
</reference>
<feature type="non-terminal residue" evidence="1">
    <location>
        <position position="1"/>
    </location>
</feature>
<dbReference type="EMBL" id="CALNXK010000296">
    <property type="protein sequence ID" value="CAH3181437.1"/>
    <property type="molecule type" value="Genomic_DNA"/>
</dbReference>
<evidence type="ECO:0000313" key="2">
    <source>
        <dbReference type="Proteomes" id="UP001159405"/>
    </source>
</evidence>
<comment type="caution">
    <text evidence="1">The sequence shown here is derived from an EMBL/GenBank/DDBJ whole genome shotgun (WGS) entry which is preliminary data.</text>
</comment>
<gene>
    <name evidence="1" type="ORF">PLOB_00024653</name>
</gene>